<dbReference type="EMBL" id="CYSC01000047">
    <property type="protein sequence ID" value="CUH74389.1"/>
    <property type="molecule type" value="Genomic_DNA"/>
</dbReference>
<evidence type="ECO:0000313" key="7">
    <source>
        <dbReference type="Proteomes" id="UP000051086"/>
    </source>
</evidence>
<dbReference type="EMBL" id="CYSB01000010">
    <property type="protein sequence ID" value="CUH64354.1"/>
    <property type="molecule type" value="Genomic_DNA"/>
</dbReference>
<evidence type="ECO:0000313" key="6">
    <source>
        <dbReference type="EMBL" id="CUH74389.1"/>
    </source>
</evidence>
<evidence type="ECO:0000256" key="3">
    <source>
        <dbReference type="ARBA" id="ARBA00022691"/>
    </source>
</evidence>
<sequence length="330" mass="35649">MSHPRLSLALDGGGLDISSGRIVVFGARSDLDLRDLPKERCQLITGYKPDVDTLSAQGWEVATGADGSFDTAIVFLPRAKKLAKAMIAEAVGLGVATVVVDGQKTDGVDSLLKEMRKRGEVANVLSKAHGKLFWVTGLCAADLADWQAPAKQEIEEGFVTAPGVFSADGIDPASRLLVDVLPQKLGKHLADLGAGWGYLSRNLLTRDSVKTLSLVESDHASLTCAKANLSDDRATFHWADATKWRSDRLLDGVIMNPPFHTGRAAEPQLGQAFIANAARNLSQSGQLWLVANRQLPYETSLAELFLDVEEIGGDNRFKVLHAARRRRSGR</sequence>
<evidence type="ECO:0000313" key="5">
    <source>
        <dbReference type="EMBL" id="CUH64354.1"/>
    </source>
</evidence>
<evidence type="ECO:0000259" key="4">
    <source>
        <dbReference type="Pfam" id="PF05175"/>
    </source>
</evidence>
<dbReference type="Proteomes" id="UP000051887">
    <property type="component" value="Unassembled WGS sequence"/>
</dbReference>
<accession>A0A0N7LUT0</accession>
<keyword evidence="3" id="KW-0949">S-adenosyl-L-methionine</keyword>
<name>A0A0N7LUT0_9RHOB</name>
<reference evidence="6 8" key="1">
    <citation type="submission" date="2015-09" db="EMBL/GenBank/DDBJ databases">
        <authorList>
            <consortium name="Swine Surveillance"/>
        </authorList>
    </citation>
    <scope>NUCLEOTIDE SEQUENCE [LARGE SCALE GENOMIC DNA]</scope>
    <source>
        <strain evidence="6 8">5120</strain>
    </source>
</reference>
<dbReference type="PANTHER" id="PTHR47816:SF4">
    <property type="entry name" value="RIBOSOMAL RNA SMALL SUBUNIT METHYLTRANSFERASE C"/>
    <property type="match status" value="1"/>
</dbReference>
<keyword evidence="2 6" id="KW-0808">Transferase</keyword>
<dbReference type="CDD" id="cd02440">
    <property type="entry name" value="AdoMet_MTases"/>
    <property type="match status" value="1"/>
</dbReference>
<dbReference type="Pfam" id="PF05175">
    <property type="entry name" value="MTS"/>
    <property type="match status" value="1"/>
</dbReference>
<protein>
    <submittedName>
        <fullName evidence="6">Ribosomal RNA large subunit methyltransferase G</fullName>
        <ecNumber evidence="6">2.1.1.174</ecNumber>
    </submittedName>
</protein>
<dbReference type="OrthoDB" id="9816072at2"/>
<evidence type="ECO:0000256" key="1">
    <source>
        <dbReference type="ARBA" id="ARBA00022603"/>
    </source>
</evidence>
<dbReference type="Gene3D" id="3.40.50.150">
    <property type="entry name" value="Vaccinia Virus protein VP39"/>
    <property type="match status" value="2"/>
</dbReference>
<organism evidence="6 8">
    <name type="scientific">Thalassovita autumnalis</name>
    <dbReference type="NCBI Taxonomy" id="2072972"/>
    <lineage>
        <taxon>Bacteria</taxon>
        <taxon>Pseudomonadati</taxon>
        <taxon>Pseudomonadota</taxon>
        <taxon>Alphaproteobacteria</taxon>
        <taxon>Rhodobacterales</taxon>
        <taxon>Roseobacteraceae</taxon>
        <taxon>Thalassovita</taxon>
    </lineage>
</organism>
<dbReference type="RefSeq" id="WP_058245506.1">
    <property type="nucleotide sequence ID" value="NZ_CYSB01000010.1"/>
</dbReference>
<evidence type="ECO:0000256" key="2">
    <source>
        <dbReference type="ARBA" id="ARBA00022679"/>
    </source>
</evidence>
<feature type="domain" description="Methyltransferase small" evidence="4">
    <location>
        <begin position="158"/>
        <end position="320"/>
    </location>
</feature>
<evidence type="ECO:0000313" key="8">
    <source>
        <dbReference type="Proteomes" id="UP000051887"/>
    </source>
</evidence>
<dbReference type="SUPFAM" id="SSF53335">
    <property type="entry name" value="S-adenosyl-L-methionine-dependent methyltransferases"/>
    <property type="match status" value="1"/>
</dbReference>
<dbReference type="GO" id="GO:0052916">
    <property type="term" value="F:23S rRNA (guanine(1835)-N(2))-methyltransferase activity"/>
    <property type="evidence" value="ECO:0007669"/>
    <property type="project" value="UniProtKB-EC"/>
</dbReference>
<reference evidence="5 7" key="2">
    <citation type="submission" date="2015-09" db="EMBL/GenBank/DDBJ databases">
        <authorList>
            <person name="Rodrigo-Torres L."/>
            <person name="Arahal D.R."/>
        </authorList>
    </citation>
    <scope>NUCLEOTIDE SEQUENCE [LARGE SCALE GENOMIC DNA]</scope>
    <source>
        <strain evidence="5 7">CECT 5118</strain>
    </source>
</reference>
<dbReference type="InterPro" id="IPR007848">
    <property type="entry name" value="Small_mtfrase_dom"/>
</dbReference>
<gene>
    <name evidence="6" type="primary">rlmG</name>
    <name evidence="5" type="ORF">TL5118_00848</name>
    <name evidence="6" type="ORF">TL5120_04209</name>
</gene>
<proteinExistence type="predicted"/>
<dbReference type="EC" id="2.1.1.174" evidence="6"/>
<keyword evidence="1 6" id="KW-0489">Methyltransferase</keyword>
<dbReference type="Proteomes" id="UP000051086">
    <property type="component" value="Unassembled WGS sequence"/>
</dbReference>
<dbReference type="AlphaFoldDB" id="A0A0N7LUT0"/>
<keyword evidence="7" id="KW-1185">Reference proteome</keyword>
<dbReference type="InterPro" id="IPR046977">
    <property type="entry name" value="RsmC/RlmG"/>
</dbReference>
<dbReference type="InterPro" id="IPR029063">
    <property type="entry name" value="SAM-dependent_MTases_sf"/>
</dbReference>
<dbReference type="PANTHER" id="PTHR47816">
    <property type="entry name" value="RIBOSOMAL RNA SMALL SUBUNIT METHYLTRANSFERASE C"/>
    <property type="match status" value="1"/>
</dbReference>